<protein>
    <submittedName>
        <fullName evidence="1">OsmY protein</fullName>
    </submittedName>
</protein>
<name>A0A2Z5TP98_9GAMM</name>
<reference evidence="1 2" key="1">
    <citation type="journal article" date="2017" name="Proc. Natl. Acad. Sci. U.S.A.">
        <title>Small genome symbiont underlies cuticle hardness in beetles.</title>
        <authorList>
            <person name="Anbutsu H."/>
            <person name="Moriyama M."/>
            <person name="Nikoh N."/>
            <person name="Hosokawa T."/>
            <person name="Futahashi R."/>
            <person name="Tanahashi M."/>
            <person name="Meng X.Y."/>
            <person name="Kuriwada T."/>
            <person name="Mori N."/>
            <person name="Oshima K."/>
            <person name="Hattori M."/>
            <person name="Fujie M."/>
            <person name="Satoh N."/>
            <person name="Maeda T."/>
            <person name="Shigenobu S."/>
            <person name="Koga R."/>
            <person name="Fukatsu T."/>
        </authorList>
    </citation>
    <scope>NUCLEOTIDE SEQUENCE [LARGE SCALE GENOMIC DNA]</scope>
    <source>
        <strain evidence="1">NARRFE1</strain>
    </source>
</reference>
<evidence type="ECO:0000313" key="2">
    <source>
        <dbReference type="Proteomes" id="UP000289537"/>
    </source>
</evidence>
<evidence type="ECO:0000313" key="1">
    <source>
        <dbReference type="EMBL" id="BBA85049.1"/>
    </source>
</evidence>
<organism evidence="1 2">
    <name type="scientific">endosymbiont of Rhynchophorus ferrugineus</name>
    <dbReference type="NCBI Taxonomy" id="1972133"/>
    <lineage>
        <taxon>Bacteria</taxon>
        <taxon>Pseudomonadati</taxon>
        <taxon>Pseudomonadota</taxon>
        <taxon>Gammaproteobacteria</taxon>
        <taxon>Candidatus Nardonella</taxon>
    </lineage>
</organism>
<dbReference type="AlphaFoldDB" id="A0A2Z5TP98"/>
<sequence length="166" mass="20261">MIKKIIFIILLFFIKIYNDKKKIININKNNLIYNYINKKINLKKHRLIIYKNNNFIILIGQINNIIYIHNITILLNKKFFNKKIKIINNIRCRNNIKIYRIIIDNINLLKIKIKLILNKKIDIKNIYIVIENNELFIISNKFNYKKILSIINKTKFNDINYYLFEN</sequence>
<dbReference type="Proteomes" id="UP000289537">
    <property type="component" value="Chromosome"/>
</dbReference>
<gene>
    <name evidence="1" type="primary">osmY</name>
    <name evidence="1" type="ORF">NARRFE1_01040</name>
</gene>
<keyword evidence="2" id="KW-1185">Reference proteome</keyword>
<dbReference type="RefSeq" id="WP_148708399.1">
    <property type="nucleotide sequence ID" value="NZ_AP018161.1"/>
</dbReference>
<accession>A0A2Z5TP98</accession>
<dbReference type="KEGG" id="eor:NARRFE1_01040"/>
<proteinExistence type="predicted"/>
<dbReference type="EMBL" id="AP018161">
    <property type="protein sequence ID" value="BBA85049.1"/>
    <property type="molecule type" value="Genomic_DNA"/>
</dbReference>